<gene>
    <name evidence="1" type="ORF">ZT3D7_G11084</name>
</gene>
<keyword evidence="2" id="KW-1185">Reference proteome</keyword>
<reference evidence="1 2" key="1">
    <citation type="submission" date="2016-06" db="EMBL/GenBank/DDBJ databases">
        <authorList>
            <person name="Kjaerup R.B."/>
            <person name="Dalgaard T.S."/>
            <person name="Juul-Madsen H.R."/>
        </authorList>
    </citation>
    <scope>NUCLEOTIDE SEQUENCE [LARGE SCALE GENOMIC DNA]</scope>
</reference>
<dbReference type="AlphaFoldDB" id="A0A1X7S8H5"/>
<sequence length="352" mass="39275">MDLQENSSAKSSDHTSAMDEIEPESTLAACVVTIHPAGDAIIIAKSDDIKAHFIVSSQAFALVCEPWNAMVKYRATMGEQKSTHQMEFTLEDDDWGALEVVLRIAHLQFNKLSELDLEDVLDLALLTDKYQATAIVGPWISGWLEKTWKKASIEDRIQNFWIAWEYGLLEDLKDLGRTMIMGTELNEDCTTLLFNRKPLPENLPPGLAKSIFDSRAHVIAQLTQAVRNYALQCFRPGKNISFCLMNINACDMAICGSLVRGLQDLNLYPPESAHRVTRSVLGLSAALKNLRIFNSEETSSSGGYKFSHDACNPKNTIRERVTAIVTSEVPSALMMPHLTHLQRQRSLLGLPK</sequence>
<evidence type="ECO:0000313" key="1">
    <source>
        <dbReference type="EMBL" id="SMQ55929.1"/>
    </source>
</evidence>
<organism evidence="1 2">
    <name type="scientific">Zymoseptoria tritici (strain ST99CH_3D7)</name>
    <dbReference type="NCBI Taxonomy" id="1276538"/>
    <lineage>
        <taxon>Eukaryota</taxon>
        <taxon>Fungi</taxon>
        <taxon>Dikarya</taxon>
        <taxon>Ascomycota</taxon>
        <taxon>Pezizomycotina</taxon>
        <taxon>Dothideomycetes</taxon>
        <taxon>Dothideomycetidae</taxon>
        <taxon>Mycosphaerellales</taxon>
        <taxon>Mycosphaerellaceae</taxon>
        <taxon>Zymoseptoria</taxon>
    </lineage>
</organism>
<dbReference type="Proteomes" id="UP000215127">
    <property type="component" value="Chromosome 12"/>
</dbReference>
<evidence type="ECO:0008006" key="3">
    <source>
        <dbReference type="Google" id="ProtNLM"/>
    </source>
</evidence>
<protein>
    <recommendedName>
        <fullName evidence="3">BTB domain-containing protein</fullName>
    </recommendedName>
</protein>
<evidence type="ECO:0000313" key="2">
    <source>
        <dbReference type="Proteomes" id="UP000215127"/>
    </source>
</evidence>
<dbReference type="EMBL" id="LT853703">
    <property type="protein sequence ID" value="SMQ55929.1"/>
    <property type="molecule type" value="Genomic_DNA"/>
</dbReference>
<proteinExistence type="predicted"/>
<name>A0A1X7S8H5_ZYMT9</name>
<accession>A0A1X7S8H5</accession>
<dbReference type="STRING" id="1276538.A0A1X7S8H5"/>